<dbReference type="STRING" id="879819.A0A0J0XRP5"/>
<dbReference type="PANTHER" id="PTHR13526">
    <property type="entry name" value="TRANSCRIPTION FACTOR SPT20 HOMOLOG"/>
    <property type="match status" value="1"/>
</dbReference>
<dbReference type="EMBL" id="KQ087192">
    <property type="protein sequence ID" value="KLT43752.1"/>
    <property type="molecule type" value="Genomic_DNA"/>
</dbReference>
<feature type="compositionally biased region" description="Basic and acidic residues" evidence="1">
    <location>
        <begin position="333"/>
        <end position="345"/>
    </location>
</feature>
<feature type="region of interest" description="Disordered" evidence="1">
    <location>
        <begin position="224"/>
        <end position="361"/>
    </location>
</feature>
<evidence type="ECO:0000313" key="4">
    <source>
        <dbReference type="Proteomes" id="UP000053611"/>
    </source>
</evidence>
<feature type="compositionally biased region" description="Basic and acidic residues" evidence="1">
    <location>
        <begin position="253"/>
        <end position="264"/>
    </location>
</feature>
<sequence length="361" mass="40824">MASASGYNYHRFARALLKKSRKWEPSLSIQLYQTYWRFENSEINFVYDGPMKPFLLALRAQVIPAALIPFLYDIRPPVSFVDGCLVVEIQDFRKTPEVRSRVVMRPAPETLPLTIDIMLGRRAETWDEAMTLELESRVMAATSAPLYLGTSPLAARNAALSLALTAPANPNVGADGAPRSAQAQGEEEDSEQETLRKLLGIGTGARAFQPNWSVLRVTEKMENYRKDRERDAAQRAAGNGNREEKKKPKKKRPAEEEKAEERKEPPKKKKKTAAAKEKEAKEAKEREEREAKEKEEREKAEKEKGKKKKKKKDEETAPAAAAAEKPKPKKKKKEDSDKEEEEKKKPAPKKKKKAAAKEDAK</sequence>
<evidence type="ECO:0000313" key="3">
    <source>
        <dbReference type="EMBL" id="KLT43752.1"/>
    </source>
</evidence>
<keyword evidence="4" id="KW-1185">Reference proteome</keyword>
<feature type="domain" description="Spt20-like SEP" evidence="2">
    <location>
        <begin position="23"/>
        <end position="159"/>
    </location>
</feature>
<dbReference type="PANTHER" id="PTHR13526:SF8">
    <property type="entry name" value="TRANSCRIPTION FACTOR SPT20 HOMOLOG"/>
    <property type="match status" value="1"/>
</dbReference>
<accession>A0A0J0XRP5</accession>
<dbReference type="AlphaFoldDB" id="A0A0J0XRP5"/>
<dbReference type="GO" id="GO:0000124">
    <property type="term" value="C:SAGA complex"/>
    <property type="evidence" value="ECO:0007669"/>
    <property type="project" value="InterPro"/>
</dbReference>
<organism evidence="3 4">
    <name type="scientific">Cutaneotrichosporon oleaginosum</name>
    <dbReference type="NCBI Taxonomy" id="879819"/>
    <lineage>
        <taxon>Eukaryota</taxon>
        <taxon>Fungi</taxon>
        <taxon>Dikarya</taxon>
        <taxon>Basidiomycota</taxon>
        <taxon>Agaricomycotina</taxon>
        <taxon>Tremellomycetes</taxon>
        <taxon>Trichosporonales</taxon>
        <taxon>Trichosporonaceae</taxon>
        <taxon>Cutaneotrichosporon</taxon>
    </lineage>
</organism>
<dbReference type="Proteomes" id="UP000053611">
    <property type="component" value="Unassembled WGS sequence"/>
</dbReference>
<dbReference type="OrthoDB" id="1932706at2759"/>
<feature type="region of interest" description="Disordered" evidence="1">
    <location>
        <begin position="171"/>
        <end position="194"/>
    </location>
</feature>
<proteinExistence type="predicted"/>
<dbReference type="GO" id="GO:0003712">
    <property type="term" value="F:transcription coregulator activity"/>
    <property type="evidence" value="ECO:0007669"/>
    <property type="project" value="InterPro"/>
</dbReference>
<dbReference type="Pfam" id="PF12090">
    <property type="entry name" value="Spt20_SEP"/>
    <property type="match status" value="1"/>
</dbReference>
<gene>
    <name evidence="3" type="ORF">CC85DRAFT_284265</name>
</gene>
<evidence type="ECO:0000259" key="2">
    <source>
        <dbReference type="Pfam" id="PF12090"/>
    </source>
</evidence>
<name>A0A0J0XRP5_9TREE</name>
<dbReference type="GO" id="GO:0006357">
    <property type="term" value="P:regulation of transcription by RNA polymerase II"/>
    <property type="evidence" value="ECO:0007669"/>
    <property type="project" value="TreeGrafter"/>
</dbReference>
<feature type="compositionally biased region" description="Basic and acidic residues" evidence="1">
    <location>
        <begin position="224"/>
        <end position="233"/>
    </location>
</feature>
<dbReference type="GeneID" id="28983283"/>
<dbReference type="InterPro" id="IPR021950">
    <property type="entry name" value="Spt20"/>
</dbReference>
<feature type="compositionally biased region" description="Basic and acidic residues" evidence="1">
    <location>
        <begin position="274"/>
        <end position="304"/>
    </location>
</feature>
<evidence type="ECO:0000256" key="1">
    <source>
        <dbReference type="SAM" id="MobiDB-lite"/>
    </source>
</evidence>
<dbReference type="InterPro" id="IPR046468">
    <property type="entry name" value="Spt20-like_SEP"/>
</dbReference>
<reference evidence="3 4" key="1">
    <citation type="submission" date="2015-03" db="EMBL/GenBank/DDBJ databases">
        <title>Genomics and transcriptomics of the oil-accumulating basidiomycete yeast T. oleaginosus allow insights into substrate utilization and the diverse evolutionary trajectories of mating systems in fungi.</title>
        <authorList>
            <consortium name="DOE Joint Genome Institute"/>
            <person name="Kourist R."/>
            <person name="Kracht O."/>
            <person name="Bracharz F."/>
            <person name="Lipzen A."/>
            <person name="Nolan M."/>
            <person name="Ohm R."/>
            <person name="Grigoriev I."/>
            <person name="Sun S."/>
            <person name="Heitman J."/>
            <person name="Bruck T."/>
            <person name="Nowrousian M."/>
        </authorList>
    </citation>
    <scope>NUCLEOTIDE SEQUENCE [LARGE SCALE GENOMIC DNA]</scope>
    <source>
        <strain evidence="3 4">IBC0246</strain>
    </source>
</reference>
<dbReference type="RefSeq" id="XP_018280243.1">
    <property type="nucleotide sequence ID" value="XM_018422680.1"/>
</dbReference>
<protein>
    <recommendedName>
        <fullName evidence="2">Spt20-like SEP domain-containing protein</fullName>
    </recommendedName>
</protein>